<feature type="compositionally biased region" description="Low complexity" evidence="1">
    <location>
        <begin position="475"/>
        <end position="493"/>
    </location>
</feature>
<feature type="transmembrane region" description="Helical" evidence="2">
    <location>
        <begin position="355"/>
        <end position="375"/>
    </location>
</feature>
<feature type="transmembrane region" description="Helical" evidence="2">
    <location>
        <begin position="212"/>
        <end position="232"/>
    </location>
</feature>
<protein>
    <submittedName>
        <fullName evidence="3">Uncharacterized protein</fullName>
    </submittedName>
</protein>
<keyword evidence="2" id="KW-0472">Membrane</keyword>
<feature type="compositionally biased region" description="Basic and acidic residues" evidence="1">
    <location>
        <begin position="590"/>
        <end position="609"/>
    </location>
</feature>
<organism evidence="3 4">
    <name type="scientific">Kwoniella dejecticola CBS 10117</name>
    <dbReference type="NCBI Taxonomy" id="1296121"/>
    <lineage>
        <taxon>Eukaryota</taxon>
        <taxon>Fungi</taxon>
        <taxon>Dikarya</taxon>
        <taxon>Basidiomycota</taxon>
        <taxon>Agaricomycotina</taxon>
        <taxon>Tremellomycetes</taxon>
        <taxon>Tremellales</taxon>
        <taxon>Cryptococcaceae</taxon>
        <taxon>Kwoniella</taxon>
    </lineage>
</organism>
<dbReference type="RefSeq" id="XP_065824546.1">
    <property type="nucleotide sequence ID" value="XM_065968474.1"/>
</dbReference>
<feature type="transmembrane region" description="Helical" evidence="2">
    <location>
        <begin position="260"/>
        <end position="282"/>
    </location>
</feature>
<reference evidence="3" key="1">
    <citation type="submission" date="2013-07" db="EMBL/GenBank/DDBJ databases">
        <authorList>
            <consortium name="The Broad Institute Genome Sequencing Platform"/>
            <person name="Cuomo C."/>
            <person name="Litvintseva A."/>
            <person name="Chen Y."/>
            <person name="Heitman J."/>
            <person name="Sun S."/>
            <person name="Springer D."/>
            <person name="Dromer F."/>
            <person name="Young S.K."/>
            <person name="Zeng Q."/>
            <person name="Gargeya S."/>
            <person name="Fitzgerald M."/>
            <person name="Abouelleil A."/>
            <person name="Alvarado L."/>
            <person name="Berlin A.M."/>
            <person name="Chapman S.B."/>
            <person name="Dewar J."/>
            <person name="Goldberg J."/>
            <person name="Griggs A."/>
            <person name="Gujja S."/>
            <person name="Hansen M."/>
            <person name="Howarth C."/>
            <person name="Imamovic A."/>
            <person name="Larimer J."/>
            <person name="McCowan C."/>
            <person name="Murphy C."/>
            <person name="Pearson M."/>
            <person name="Priest M."/>
            <person name="Roberts A."/>
            <person name="Saif S."/>
            <person name="Shea T."/>
            <person name="Sykes S."/>
            <person name="Wortman J."/>
            <person name="Nusbaum C."/>
            <person name="Birren B."/>
        </authorList>
    </citation>
    <scope>NUCLEOTIDE SEQUENCE</scope>
    <source>
        <strain evidence="3">CBS 10117</strain>
    </source>
</reference>
<evidence type="ECO:0000313" key="4">
    <source>
        <dbReference type="Proteomes" id="UP000078595"/>
    </source>
</evidence>
<dbReference type="EMBL" id="CP144531">
    <property type="protein sequence ID" value="WWC59577.1"/>
    <property type="molecule type" value="Genomic_DNA"/>
</dbReference>
<feature type="compositionally biased region" description="Basic and acidic residues" evidence="1">
    <location>
        <begin position="509"/>
        <end position="522"/>
    </location>
</feature>
<feature type="region of interest" description="Disordered" evidence="1">
    <location>
        <begin position="578"/>
        <end position="609"/>
    </location>
</feature>
<dbReference type="AlphaFoldDB" id="A0AAJ8KJM4"/>
<reference evidence="3" key="2">
    <citation type="submission" date="2024-02" db="EMBL/GenBank/DDBJ databases">
        <title>Comparative genomics of Cryptococcus and Kwoniella reveals pathogenesis evolution and contrasting modes of karyotype evolution via chromosome fusion or intercentromeric recombination.</title>
        <authorList>
            <person name="Coelho M.A."/>
            <person name="David-Palma M."/>
            <person name="Shea T."/>
            <person name="Bowers K."/>
            <person name="McGinley-Smith S."/>
            <person name="Mohammad A.W."/>
            <person name="Gnirke A."/>
            <person name="Yurkov A.M."/>
            <person name="Nowrousian M."/>
            <person name="Sun S."/>
            <person name="Cuomo C.A."/>
            <person name="Heitman J."/>
        </authorList>
    </citation>
    <scope>NUCLEOTIDE SEQUENCE</scope>
    <source>
        <strain evidence="3">CBS 10117</strain>
    </source>
</reference>
<proteinExistence type="predicted"/>
<evidence type="ECO:0000256" key="2">
    <source>
        <dbReference type="SAM" id="Phobius"/>
    </source>
</evidence>
<feature type="transmembrane region" description="Helical" evidence="2">
    <location>
        <begin position="170"/>
        <end position="192"/>
    </location>
</feature>
<keyword evidence="2" id="KW-0812">Transmembrane</keyword>
<keyword evidence="4" id="KW-1185">Reference proteome</keyword>
<feature type="region of interest" description="Disordered" evidence="1">
    <location>
        <begin position="417"/>
        <end position="529"/>
    </location>
</feature>
<evidence type="ECO:0000256" key="1">
    <source>
        <dbReference type="SAM" id="MobiDB-lite"/>
    </source>
</evidence>
<evidence type="ECO:0000313" key="3">
    <source>
        <dbReference type="EMBL" id="WWC59577.1"/>
    </source>
</evidence>
<gene>
    <name evidence="3" type="ORF">I303_102134</name>
</gene>
<feature type="compositionally biased region" description="Polar residues" evidence="1">
    <location>
        <begin position="494"/>
        <end position="508"/>
    </location>
</feature>
<feature type="transmembrane region" description="Helical" evidence="2">
    <location>
        <begin position="43"/>
        <end position="67"/>
    </location>
</feature>
<dbReference type="KEGG" id="kdj:28965424"/>
<feature type="compositionally biased region" description="Polar residues" evidence="1">
    <location>
        <begin position="92"/>
        <end position="106"/>
    </location>
</feature>
<accession>A0AAJ8KJM4</accession>
<keyword evidence="2" id="KW-1133">Transmembrane helix</keyword>
<name>A0AAJ8KJM4_9TREE</name>
<dbReference type="GeneID" id="28965424"/>
<sequence>MTQWQDAPYLHFPNSTYLDSLSNDTDPYTIYYGQAAIVSTSQVIAYGVLNILGIILLLLLVGTILLSGNNLIPRWIRNRLPLPKNNIDARSGNGNKEAQSRRQMNATRRRTNGGFRIGTKIQRDPCLINAFIVIMLVNLLNLLYWLANHGRISSVEIIYLPHPKLCRAQAILQAGSQAAQMSVVLSVVLRLWLKTITLTTPCFDRFRGKATLLILLALPYLFVLGFVPRMIILTMDSKQPLLIPTPFYCSLLDLTIRKAYQILTGVIAIITLIMELWVIHLITKHFRQTSRTSNLANASISSAHGIRLNLTRPQRILKRSFYIRVSLFVFWTMGMIMATLYQAFDKTITDSNSDFVFASMGLIAFVCFASQSDILRAWNIPSTSEEWRHILKMPREEKQHGLPRHNQRDFKLSFRRQGGNEVPVPSGIPQSAVGVTPPELDLGDFLGDSSPGRNQDGDGQGDEERVQEIIIRNNTMTTTTAGSMTSGGATSSGQEVFSLTSYSRGDTSSGKEEHEFYEEKPPIESLGSGTGLGLGFNMNMNRSMDLDPPALGSRGMIVTLQEGMSVEEDLNLVISLNRDSQRGGNGNNARYDRYGNGHGNGRTDSEDIV</sequence>
<feature type="region of interest" description="Disordered" evidence="1">
    <location>
        <begin position="87"/>
        <end position="106"/>
    </location>
</feature>
<feature type="transmembrane region" description="Helical" evidence="2">
    <location>
        <begin position="321"/>
        <end position="343"/>
    </location>
</feature>
<feature type="transmembrane region" description="Helical" evidence="2">
    <location>
        <begin position="126"/>
        <end position="147"/>
    </location>
</feature>
<dbReference type="Proteomes" id="UP000078595">
    <property type="component" value="Chromosome 2"/>
</dbReference>